<dbReference type="InterPro" id="IPR006597">
    <property type="entry name" value="Sel1-like"/>
</dbReference>
<feature type="non-terminal residue" evidence="11">
    <location>
        <position position="1"/>
    </location>
</feature>
<dbReference type="GO" id="GO:0008800">
    <property type="term" value="F:beta-lactamase activity"/>
    <property type="evidence" value="ECO:0007669"/>
    <property type="project" value="UniProtKB-EC"/>
</dbReference>
<protein>
    <recommendedName>
        <fullName evidence="4">beta-lactamase</fullName>
        <ecNumber evidence="4">3.5.2.6</ecNumber>
    </recommendedName>
</protein>
<evidence type="ECO:0000256" key="5">
    <source>
        <dbReference type="ARBA" id="ARBA00022525"/>
    </source>
</evidence>
<name>A0A6S6TTW2_9BACT</name>
<proteinExistence type="inferred from homology"/>
<evidence type="ECO:0000313" key="11">
    <source>
        <dbReference type="EMBL" id="CAA6826091.1"/>
    </source>
</evidence>
<keyword evidence="9" id="KW-1015">Disulfide bond</keyword>
<dbReference type="EC" id="3.5.2.6" evidence="4"/>
<evidence type="ECO:0000256" key="4">
    <source>
        <dbReference type="ARBA" id="ARBA00012865"/>
    </source>
</evidence>
<evidence type="ECO:0000256" key="7">
    <source>
        <dbReference type="ARBA" id="ARBA00022801"/>
    </source>
</evidence>
<evidence type="ECO:0000256" key="2">
    <source>
        <dbReference type="ARBA" id="ARBA00004613"/>
    </source>
</evidence>
<sequence length="290" mass="32044">ACFKAGVYTFKGEGVKADSNKSFEFFHKACDLNASNVCTRLAMTYENNESLRYDINQSITLYKKACSLKNVRACDALGYLYTKEHGALKADHNLSVKYFMKTCELADYTCAKIGAAYELGKGLKQNTDNAMKFYEKACDNNATQACSKLGRLYLEKDTYKKAQTVLAKACEAKDHWSCSQLGNLYEKGVEDIAKDNNKSLMFHDKACNFGSRTSCSELGMAYLVGKDTPKDINKAIEYLSKACDKAEAKACAMIASIYLKGDGVPANKIKALSFSDRACRFGDKEACGLK</sequence>
<accession>A0A6S6TTW2</accession>
<dbReference type="Pfam" id="PF08238">
    <property type="entry name" value="Sel1"/>
    <property type="match status" value="7"/>
</dbReference>
<dbReference type="GO" id="GO:0005576">
    <property type="term" value="C:extracellular region"/>
    <property type="evidence" value="ECO:0007669"/>
    <property type="project" value="UniProtKB-SubCell"/>
</dbReference>
<dbReference type="Pfam" id="PF13181">
    <property type="entry name" value="TPR_8"/>
    <property type="match status" value="1"/>
</dbReference>
<keyword evidence="10" id="KW-0046">Antibiotic resistance</keyword>
<evidence type="ECO:0000256" key="8">
    <source>
        <dbReference type="ARBA" id="ARBA00022803"/>
    </source>
</evidence>
<organism evidence="11">
    <name type="scientific">uncultured Sulfurovum sp</name>
    <dbReference type="NCBI Taxonomy" id="269237"/>
    <lineage>
        <taxon>Bacteria</taxon>
        <taxon>Pseudomonadati</taxon>
        <taxon>Campylobacterota</taxon>
        <taxon>Epsilonproteobacteria</taxon>
        <taxon>Campylobacterales</taxon>
        <taxon>Sulfurovaceae</taxon>
        <taxon>Sulfurovum</taxon>
        <taxon>environmental samples</taxon>
    </lineage>
</organism>
<dbReference type="InterPro" id="IPR040239">
    <property type="entry name" value="HcpB-like"/>
</dbReference>
<keyword evidence="6" id="KW-0677">Repeat</keyword>
<dbReference type="AlphaFoldDB" id="A0A6S6TTW2"/>
<comment type="subcellular location">
    <subcellularLocation>
        <location evidence="2">Secreted</location>
    </subcellularLocation>
</comment>
<dbReference type="PANTHER" id="PTHR13891">
    <property type="entry name" value="CYTOCHROME C OXIDASE ASSEMBLY FACTOR 7"/>
    <property type="match status" value="1"/>
</dbReference>
<dbReference type="GO" id="GO:0046677">
    <property type="term" value="P:response to antibiotic"/>
    <property type="evidence" value="ECO:0007669"/>
    <property type="project" value="UniProtKB-KW"/>
</dbReference>
<evidence type="ECO:0000256" key="10">
    <source>
        <dbReference type="ARBA" id="ARBA00023251"/>
    </source>
</evidence>
<keyword evidence="8" id="KW-0802">TPR repeat</keyword>
<dbReference type="PANTHER" id="PTHR13891:SF1">
    <property type="entry name" value="CYTOCHROME C OXIDASE ASSEMBLY FACTOR 7"/>
    <property type="match status" value="1"/>
</dbReference>
<reference evidence="11" key="1">
    <citation type="submission" date="2020-01" db="EMBL/GenBank/DDBJ databases">
        <authorList>
            <person name="Meier V. D."/>
            <person name="Meier V D."/>
        </authorList>
    </citation>
    <scope>NUCLEOTIDE SEQUENCE</scope>
    <source>
        <strain evidence="11">HLG_WM_MAG_02</strain>
    </source>
</reference>
<dbReference type="Gene3D" id="1.25.40.10">
    <property type="entry name" value="Tetratricopeptide repeat domain"/>
    <property type="match status" value="2"/>
</dbReference>
<dbReference type="InterPro" id="IPR019734">
    <property type="entry name" value="TPR_rpt"/>
</dbReference>
<keyword evidence="5" id="KW-0964">Secreted</keyword>
<evidence type="ECO:0000256" key="1">
    <source>
        <dbReference type="ARBA" id="ARBA00001526"/>
    </source>
</evidence>
<evidence type="ECO:0000256" key="3">
    <source>
        <dbReference type="ARBA" id="ARBA00008486"/>
    </source>
</evidence>
<dbReference type="SMART" id="SM00671">
    <property type="entry name" value="SEL1"/>
    <property type="match status" value="8"/>
</dbReference>
<dbReference type="InterPro" id="IPR011990">
    <property type="entry name" value="TPR-like_helical_dom_sf"/>
</dbReference>
<gene>
    <name evidence="11" type="ORF">HELGO_WM61927</name>
</gene>
<comment type="catalytic activity">
    <reaction evidence="1">
        <text>a beta-lactam + H2O = a substituted beta-amino acid</text>
        <dbReference type="Rhea" id="RHEA:20401"/>
        <dbReference type="ChEBI" id="CHEBI:15377"/>
        <dbReference type="ChEBI" id="CHEBI:35627"/>
        <dbReference type="ChEBI" id="CHEBI:140347"/>
        <dbReference type="EC" id="3.5.2.6"/>
    </reaction>
</comment>
<dbReference type="SUPFAM" id="SSF81901">
    <property type="entry name" value="HCP-like"/>
    <property type="match status" value="2"/>
</dbReference>
<evidence type="ECO:0000256" key="9">
    <source>
        <dbReference type="ARBA" id="ARBA00023157"/>
    </source>
</evidence>
<comment type="similarity">
    <text evidence="3">Belongs to the hcp beta-lactamase family.</text>
</comment>
<evidence type="ECO:0000256" key="6">
    <source>
        <dbReference type="ARBA" id="ARBA00022737"/>
    </source>
</evidence>
<keyword evidence="7" id="KW-0378">Hydrolase</keyword>
<dbReference type="EMBL" id="CACVAZ010000202">
    <property type="protein sequence ID" value="CAA6826091.1"/>
    <property type="molecule type" value="Genomic_DNA"/>
</dbReference>